<reference evidence="1" key="1">
    <citation type="submission" date="2018-06" db="EMBL/GenBank/DDBJ databases">
        <authorList>
            <person name="Zhirakovskaya E."/>
        </authorList>
    </citation>
    <scope>NUCLEOTIDE SEQUENCE</scope>
</reference>
<protein>
    <submittedName>
        <fullName evidence="1">Uncharacterized protein</fullName>
    </submittedName>
</protein>
<gene>
    <name evidence="1" type="ORF">MNBD_GAMMA14-1419</name>
</gene>
<organism evidence="1">
    <name type="scientific">hydrothermal vent metagenome</name>
    <dbReference type="NCBI Taxonomy" id="652676"/>
    <lineage>
        <taxon>unclassified sequences</taxon>
        <taxon>metagenomes</taxon>
        <taxon>ecological metagenomes</taxon>
    </lineage>
</organism>
<dbReference type="EMBL" id="UOFM01000080">
    <property type="protein sequence ID" value="VAW73944.1"/>
    <property type="molecule type" value="Genomic_DNA"/>
</dbReference>
<name>A0A3B0YYE0_9ZZZZ</name>
<accession>A0A3B0YYE0</accession>
<sequence length="26" mass="3055">MSSTHQIPASRIEISLKDQRLDMIRQ</sequence>
<dbReference type="AlphaFoldDB" id="A0A3B0YYE0"/>
<evidence type="ECO:0000313" key="1">
    <source>
        <dbReference type="EMBL" id="VAW73944.1"/>
    </source>
</evidence>
<feature type="non-terminal residue" evidence="1">
    <location>
        <position position="26"/>
    </location>
</feature>
<proteinExistence type="predicted"/>